<name>A0A2M7X054_UNCKA</name>
<gene>
    <name evidence="2" type="ORF">CO179_05205</name>
</gene>
<dbReference type="InterPro" id="IPR010390">
    <property type="entry name" value="ABC-2_transporter-like"/>
</dbReference>
<keyword evidence="1" id="KW-0812">Transmembrane</keyword>
<reference evidence="3" key="1">
    <citation type="submission" date="2017-09" db="EMBL/GenBank/DDBJ databases">
        <title>Depth-based differentiation of microbial function through sediment-hosted aquifers and enrichment of novel symbionts in the deep terrestrial subsurface.</title>
        <authorList>
            <person name="Probst A.J."/>
            <person name="Ladd B."/>
            <person name="Jarett J.K."/>
            <person name="Geller-Mcgrath D.E."/>
            <person name="Sieber C.M.K."/>
            <person name="Emerson J.B."/>
            <person name="Anantharaman K."/>
            <person name="Thomas B.C."/>
            <person name="Malmstrom R."/>
            <person name="Stieglmeier M."/>
            <person name="Klingl A."/>
            <person name="Woyke T."/>
            <person name="Ryan C.M."/>
            <person name="Banfield J.F."/>
        </authorList>
    </citation>
    <scope>NUCLEOTIDE SEQUENCE [LARGE SCALE GENOMIC DNA]</scope>
</reference>
<organism evidence="2 3">
    <name type="scientific">candidate division WWE3 bacterium CG_4_9_14_3_um_filter_39_7</name>
    <dbReference type="NCBI Taxonomy" id="1975080"/>
    <lineage>
        <taxon>Bacteria</taxon>
        <taxon>Katanobacteria</taxon>
    </lineage>
</organism>
<protein>
    <recommendedName>
        <fullName evidence="4">ABC transporter permease</fullName>
    </recommendedName>
</protein>
<keyword evidence="1" id="KW-1133">Transmembrane helix</keyword>
<feature type="transmembrane region" description="Helical" evidence="1">
    <location>
        <begin position="112"/>
        <end position="138"/>
    </location>
</feature>
<dbReference type="PANTHER" id="PTHR36833">
    <property type="entry name" value="SLR0610 PROTEIN-RELATED"/>
    <property type="match status" value="1"/>
</dbReference>
<accession>A0A2M7X054</accession>
<evidence type="ECO:0000256" key="1">
    <source>
        <dbReference type="SAM" id="Phobius"/>
    </source>
</evidence>
<evidence type="ECO:0000313" key="3">
    <source>
        <dbReference type="Proteomes" id="UP000231195"/>
    </source>
</evidence>
<evidence type="ECO:0000313" key="2">
    <source>
        <dbReference type="EMBL" id="PJA39407.1"/>
    </source>
</evidence>
<feature type="transmembrane region" description="Helical" evidence="1">
    <location>
        <begin position="150"/>
        <end position="178"/>
    </location>
</feature>
<feature type="transmembrane region" description="Helical" evidence="1">
    <location>
        <begin position="208"/>
        <end position="230"/>
    </location>
</feature>
<feature type="transmembrane region" description="Helical" evidence="1">
    <location>
        <begin position="66"/>
        <end position="91"/>
    </location>
</feature>
<dbReference type="AlphaFoldDB" id="A0A2M7X054"/>
<proteinExistence type="predicted"/>
<evidence type="ECO:0008006" key="4">
    <source>
        <dbReference type="Google" id="ProtNLM"/>
    </source>
</evidence>
<keyword evidence="1" id="KW-0472">Membrane</keyword>
<dbReference type="EMBL" id="PFWZ01000178">
    <property type="protein sequence ID" value="PJA39407.1"/>
    <property type="molecule type" value="Genomic_DNA"/>
</dbReference>
<sequence length="266" mass="30334">MKSIKRHISIYITYLKVMLQTSMQYRFSFFIELFIEIGYIAWTLAFIYVVFGNITEVGGWNYHEMLVLIGVFTIFSETIMGLFFIWNLRLLPEKIKNGTIDFTLLKPINSQFILTAGNTYISSFFATIPGMFLIWYGISNLEFTFSVVNSIAALIVFICGVIIIYAIMTIISSLAFVLTNAQGLPRLVVDLYQFGQYPPTIYKNIPKFIFTFIFPVVFIAGIPSDIFLHGLNIPNVLLSIVVAIAFLYGSIWVWKQMISHYSSASS</sequence>
<dbReference type="PANTHER" id="PTHR36833:SF2">
    <property type="entry name" value="SLR0610 PROTEIN"/>
    <property type="match status" value="1"/>
</dbReference>
<feature type="transmembrane region" description="Helical" evidence="1">
    <location>
        <begin position="236"/>
        <end position="254"/>
    </location>
</feature>
<dbReference type="Pfam" id="PF06182">
    <property type="entry name" value="ABC2_membrane_6"/>
    <property type="match status" value="1"/>
</dbReference>
<dbReference type="Proteomes" id="UP000231195">
    <property type="component" value="Unassembled WGS sequence"/>
</dbReference>
<feature type="transmembrane region" description="Helical" evidence="1">
    <location>
        <begin position="29"/>
        <end position="54"/>
    </location>
</feature>
<comment type="caution">
    <text evidence="2">The sequence shown here is derived from an EMBL/GenBank/DDBJ whole genome shotgun (WGS) entry which is preliminary data.</text>
</comment>